<dbReference type="InterPro" id="IPR001342">
    <property type="entry name" value="HDH_cat"/>
</dbReference>
<dbReference type="GO" id="GO:0009088">
    <property type="term" value="P:threonine biosynthetic process"/>
    <property type="evidence" value="ECO:0007669"/>
    <property type="project" value="UniProtKB-UniPathway"/>
</dbReference>
<evidence type="ECO:0000313" key="6">
    <source>
        <dbReference type="Proteomes" id="UP000236161"/>
    </source>
</evidence>
<dbReference type="GO" id="GO:0016301">
    <property type="term" value="F:kinase activity"/>
    <property type="evidence" value="ECO:0007669"/>
    <property type="project" value="UniProtKB-KW"/>
</dbReference>
<dbReference type="OrthoDB" id="67851at2759"/>
<dbReference type="InterPro" id="IPR036291">
    <property type="entry name" value="NAD(P)-bd_dom_sf"/>
</dbReference>
<dbReference type="PANTHER" id="PTHR43070">
    <property type="match status" value="1"/>
</dbReference>
<gene>
    <name evidence="5" type="primary">AKHSDH1</name>
    <name evidence="5" type="ORF">AXF42_Ash008040</name>
</gene>
<keyword evidence="2" id="KW-0521">NADP</keyword>
<dbReference type="Gene3D" id="3.40.50.720">
    <property type="entry name" value="NAD(P)-binding Rossmann-like Domain"/>
    <property type="match status" value="1"/>
</dbReference>
<keyword evidence="6" id="KW-1185">Reference proteome</keyword>
<reference evidence="5 6" key="1">
    <citation type="journal article" date="2017" name="Nature">
        <title>The Apostasia genome and the evolution of orchids.</title>
        <authorList>
            <person name="Zhang G.Q."/>
            <person name="Liu K.W."/>
            <person name="Li Z."/>
            <person name="Lohaus R."/>
            <person name="Hsiao Y.Y."/>
            <person name="Niu S.C."/>
            <person name="Wang J.Y."/>
            <person name="Lin Y.C."/>
            <person name="Xu Q."/>
            <person name="Chen L.J."/>
            <person name="Yoshida K."/>
            <person name="Fujiwara S."/>
            <person name="Wang Z.W."/>
            <person name="Zhang Y.Q."/>
            <person name="Mitsuda N."/>
            <person name="Wang M."/>
            <person name="Liu G.H."/>
            <person name="Pecoraro L."/>
            <person name="Huang H.X."/>
            <person name="Xiao X.J."/>
            <person name="Lin M."/>
            <person name="Wu X.Y."/>
            <person name="Wu W.L."/>
            <person name="Chen Y.Y."/>
            <person name="Chang S.B."/>
            <person name="Sakamoto S."/>
            <person name="Ohme-Takagi M."/>
            <person name="Yagi M."/>
            <person name="Zeng S.J."/>
            <person name="Shen C.Y."/>
            <person name="Yeh C.M."/>
            <person name="Luo Y.B."/>
            <person name="Tsai W.C."/>
            <person name="Van de Peer Y."/>
            <person name="Liu Z.J."/>
        </authorList>
    </citation>
    <scope>NUCLEOTIDE SEQUENCE [LARGE SCALE GENOMIC DNA]</scope>
    <source>
        <strain evidence="6">cv. Shenzhen</strain>
        <tissue evidence="5">Stem</tissue>
    </source>
</reference>
<keyword evidence="5" id="KW-0808">Transferase</keyword>
<evidence type="ECO:0000313" key="5">
    <source>
        <dbReference type="EMBL" id="PKA51811.1"/>
    </source>
</evidence>
<dbReference type="Gene3D" id="3.30.360.10">
    <property type="entry name" value="Dihydrodipicolinate Reductase, domain 2"/>
    <property type="match status" value="1"/>
</dbReference>
<dbReference type="InterPro" id="IPR011147">
    <property type="entry name" value="Bifunc_Aspkin/hSer_DH"/>
</dbReference>
<sequence length="195" mass="21337">MEMDDAFLNEICRVKSSGSTLSSLLNSGLAIADCSASAETLEVLKQSISFGCCIVLANKKPLTGKIEDYEKLISNFRQIRFESTVGAGLPVIASVTRVLSSGDAIYCIIGSLSDPRDDLSGMDVARKVDSLYPDEMGPKSMSIDDFINRGLRQLDKDVGEKVEMAASKGNVLRYVCNIEGSRWKYTADATRNHHW</sequence>
<feature type="domain" description="Homoserine dehydrogenase catalytic" evidence="4">
    <location>
        <begin position="113"/>
        <end position="178"/>
    </location>
</feature>
<keyword evidence="3 5" id="KW-0560">Oxidoreductase</keyword>
<protein>
    <recommendedName>
        <fullName evidence="1">homoserine dehydrogenase</fullName>
        <ecNumber evidence="1">1.1.1.3</ecNumber>
    </recommendedName>
</protein>
<dbReference type="STRING" id="1088818.A0A2I0A8E5"/>
<name>A0A2I0A8E5_9ASPA</name>
<dbReference type="Proteomes" id="UP000236161">
    <property type="component" value="Unassembled WGS sequence"/>
</dbReference>
<dbReference type="SUPFAM" id="SSF55347">
    <property type="entry name" value="Glyceraldehyde-3-phosphate dehydrogenase-like, C-terminal domain"/>
    <property type="match status" value="1"/>
</dbReference>
<accession>A0A2I0A8E5</accession>
<evidence type="ECO:0000256" key="1">
    <source>
        <dbReference type="ARBA" id="ARBA00013213"/>
    </source>
</evidence>
<dbReference type="AlphaFoldDB" id="A0A2I0A8E5"/>
<dbReference type="UniPathway" id="UPA00050">
    <property type="reaction ID" value="UER00063"/>
</dbReference>
<evidence type="ECO:0000256" key="2">
    <source>
        <dbReference type="ARBA" id="ARBA00022857"/>
    </source>
</evidence>
<keyword evidence="5" id="KW-0418">Kinase</keyword>
<dbReference type="SUPFAM" id="SSF51735">
    <property type="entry name" value="NAD(P)-binding Rossmann-fold domains"/>
    <property type="match status" value="1"/>
</dbReference>
<organism evidence="5 6">
    <name type="scientific">Apostasia shenzhenica</name>
    <dbReference type="NCBI Taxonomy" id="1088818"/>
    <lineage>
        <taxon>Eukaryota</taxon>
        <taxon>Viridiplantae</taxon>
        <taxon>Streptophyta</taxon>
        <taxon>Embryophyta</taxon>
        <taxon>Tracheophyta</taxon>
        <taxon>Spermatophyta</taxon>
        <taxon>Magnoliopsida</taxon>
        <taxon>Liliopsida</taxon>
        <taxon>Asparagales</taxon>
        <taxon>Orchidaceae</taxon>
        <taxon>Apostasioideae</taxon>
        <taxon>Apostasia</taxon>
    </lineage>
</organism>
<dbReference type="PANTHER" id="PTHR43070:SF3">
    <property type="entry name" value="HOMOSERINE DEHYDROGENASE"/>
    <property type="match status" value="1"/>
</dbReference>
<dbReference type="UniPathway" id="UPA00051">
    <property type="reaction ID" value="UER00465"/>
</dbReference>
<evidence type="ECO:0000256" key="3">
    <source>
        <dbReference type="ARBA" id="ARBA00023002"/>
    </source>
</evidence>
<dbReference type="EC" id="1.1.1.3" evidence="1"/>
<dbReference type="GO" id="GO:0004412">
    <property type="term" value="F:homoserine dehydrogenase activity"/>
    <property type="evidence" value="ECO:0007669"/>
    <property type="project" value="UniProtKB-EC"/>
</dbReference>
<dbReference type="EMBL" id="KZ452012">
    <property type="protein sequence ID" value="PKA51811.1"/>
    <property type="molecule type" value="Genomic_DNA"/>
</dbReference>
<dbReference type="Pfam" id="PF00742">
    <property type="entry name" value="Homoserine_dh"/>
    <property type="match status" value="1"/>
</dbReference>
<proteinExistence type="predicted"/>
<evidence type="ECO:0000259" key="4">
    <source>
        <dbReference type="Pfam" id="PF00742"/>
    </source>
</evidence>